<proteinExistence type="predicted"/>
<dbReference type="Proteomes" id="UP000324222">
    <property type="component" value="Unassembled WGS sequence"/>
</dbReference>
<organism evidence="1 2">
    <name type="scientific">Portunus trituberculatus</name>
    <name type="common">Swimming crab</name>
    <name type="synonym">Neptunus trituberculatus</name>
    <dbReference type="NCBI Taxonomy" id="210409"/>
    <lineage>
        <taxon>Eukaryota</taxon>
        <taxon>Metazoa</taxon>
        <taxon>Ecdysozoa</taxon>
        <taxon>Arthropoda</taxon>
        <taxon>Crustacea</taxon>
        <taxon>Multicrustacea</taxon>
        <taxon>Malacostraca</taxon>
        <taxon>Eumalacostraca</taxon>
        <taxon>Eucarida</taxon>
        <taxon>Decapoda</taxon>
        <taxon>Pleocyemata</taxon>
        <taxon>Brachyura</taxon>
        <taxon>Eubrachyura</taxon>
        <taxon>Portunoidea</taxon>
        <taxon>Portunidae</taxon>
        <taxon>Portuninae</taxon>
        <taxon>Portunus</taxon>
    </lineage>
</organism>
<reference evidence="1 2" key="1">
    <citation type="submission" date="2019-05" db="EMBL/GenBank/DDBJ databases">
        <title>Another draft genome of Portunus trituberculatus and its Hox gene families provides insights of decapod evolution.</title>
        <authorList>
            <person name="Jeong J.-H."/>
            <person name="Song I."/>
            <person name="Kim S."/>
            <person name="Choi T."/>
            <person name="Kim D."/>
            <person name="Ryu S."/>
            <person name="Kim W."/>
        </authorList>
    </citation>
    <scope>NUCLEOTIDE SEQUENCE [LARGE SCALE GENOMIC DNA]</scope>
    <source>
        <tissue evidence="1">Muscle</tissue>
    </source>
</reference>
<dbReference type="EMBL" id="VSRR010000956">
    <property type="protein sequence ID" value="MPC21244.1"/>
    <property type="molecule type" value="Genomic_DNA"/>
</dbReference>
<comment type="caution">
    <text evidence="1">The sequence shown here is derived from an EMBL/GenBank/DDBJ whole genome shotgun (WGS) entry which is preliminary data.</text>
</comment>
<evidence type="ECO:0000313" key="1">
    <source>
        <dbReference type="EMBL" id="MPC21244.1"/>
    </source>
</evidence>
<protein>
    <submittedName>
        <fullName evidence="1">Uncharacterized protein</fullName>
    </submittedName>
</protein>
<sequence>MFRTYLPNASAFTRMSSASTSRNTNLQVPKGVMLSFSIKMTVLVCFQWSVTERSQAGVFRSKLWLSDILVTVKATSHMKDTDSGLRDFVLFVSIDVFWCRGVVITTLISGQDTWIQEGNLFPDSFKQMDFCARRLVVVVVVVEGAERVVVVVVVV</sequence>
<dbReference type="AlphaFoldDB" id="A0A5B7DJA5"/>
<accession>A0A5B7DJA5</accession>
<name>A0A5B7DJA5_PORTR</name>
<keyword evidence="2" id="KW-1185">Reference proteome</keyword>
<evidence type="ECO:0000313" key="2">
    <source>
        <dbReference type="Proteomes" id="UP000324222"/>
    </source>
</evidence>
<gene>
    <name evidence="1" type="ORF">E2C01_014221</name>
</gene>